<dbReference type="InterPro" id="IPR029063">
    <property type="entry name" value="SAM-dependent_MTases_sf"/>
</dbReference>
<name>A0ABP9J8B0_9MICO</name>
<feature type="domain" description="Methyltransferase type 12" evidence="2">
    <location>
        <begin position="86"/>
        <end position="183"/>
    </location>
</feature>
<reference evidence="4" key="1">
    <citation type="journal article" date="2019" name="Int. J. Syst. Evol. Microbiol.">
        <title>The Global Catalogue of Microorganisms (GCM) 10K type strain sequencing project: providing services to taxonomists for standard genome sequencing and annotation.</title>
        <authorList>
            <consortium name="The Broad Institute Genomics Platform"/>
            <consortium name="The Broad Institute Genome Sequencing Center for Infectious Disease"/>
            <person name="Wu L."/>
            <person name="Ma J."/>
        </authorList>
    </citation>
    <scope>NUCLEOTIDE SEQUENCE [LARGE SCALE GENOMIC DNA]</scope>
    <source>
        <strain evidence="4">JCM 17687</strain>
    </source>
</reference>
<feature type="region of interest" description="Disordered" evidence="1">
    <location>
        <begin position="12"/>
        <end position="45"/>
    </location>
</feature>
<sequence length="316" mass="33683">MYAFGAKPIYRGVMSQHRHTPSPGERDHHDHSHAHSHDGVDDTGPLEDLLDLDGEVLADAWDSALDRTVAALTADRGVAPTRLHVVDLGAGTGTGSLGLARRLPTAEVVAVDVSEPSLARLAAAAAARGVGDRVRPLVADLDSGWPALFDVDLTWASMSLHHLADPVRVLSGLREHTRSGGVVAVWEFDEPLRFLPDDLGVGRSGLEDRMLDVLAGEHATSVPLIGSPWPALLADAGWTVVGQHEVVVDEPSPTHPLAGRYARAWFDRLAHGLDGRLDADDAVALAALLDDTGPHALLARADLHLRGTRTLTIARR</sequence>
<evidence type="ECO:0000256" key="1">
    <source>
        <dbReference type="SAM" id="MobiDB-lite"/>
    </source>
</evidence>
<dbReference type="SUPFAM" id="SSF53335">
    <property type="entry name" value="S-adenosyl-L-methionine-dependent methyltransferases"/>
    <property type="match status" value="1"/>
</dbReference>
<proteinExistence type="predicted"/>
<organism evidence="3 4">
    <name type="scientific">Terrabacter aeriphilus</name>
    <dbReference type="NCBI Taxonomy" id="515662"/>
    <lineage>
        <taxon>Bacteria</taxon>
        <taxon>Bacillati</taxon>
        <taxon>Actinomycetota</taxon>
        <taxon>Actinomycetes</taxon>
        <taxon>Micrococcales</taxon>
        <taxon>Intrasporangiaceae</taxon>
        <taxon>Terrabacter</taxon>
    </lineage>
</organism>
<dbReference type="PANTHER" id="PTHR43591">
    <property type="entry name" value="METHYLTRANSFERASE"/>
    <property type="match status" value="1"/>
</dbReference>
<gene>
    <name evidence="3" type="ORF">GCM10023258_11040</name>
</gene>
<dbReference type="Proteomes" id="UP001500427">
    <property type="component" value="Unassembled WGS sequence"/>
</dbReference>
<protein>
    <recommendedName>
        <fullName evidence="2">Methyltransferase type 12 domain-containing protein</fullName>
    </recommendedName>
</protein>
<dbReference type="InterPro" id="IPR013217">
    <property type="entry name" value="Methyltransf_12"/>
</dbReference>
<keyword evidence="4" id="KW-1185">Reference proteome</keyword>
<dbReference type="EMBL" id="BAABIW010000009">
    <property type="protein sequence ID" value="GAA5021564.1"/>
    <property type="molecule type" value="Genomic_DNA"/>
</dbReference>
<evidence type="ECO:0000313" key="3">
    <source>
        <dbReference type="EMBL" id="GAA5021564.1"/>
    </source>
</evidence>
<feature type="compositionally biased region" description="Basic and acidic residues" evidence="1">
    <location>
        <begin position="24"/>
        <end position="40"/>
    </location>
</feature>
<dbReference type="Pfam" id="PF08242">
    <property type="entry name" value="Methyltransf_12"/>
    <property type="match status" value="1"/>
</dbReference>
<comment type="caution">
    <text evidence="3">The sequence shown here is derived from an EMBL/GenBank/DDBJ whole genome shotgun (WGS) entry which is preliminary data.</text>
</comment>
<evidence type="ECO:0000259" key="2">
    <source>
        <dbReference type="Pfam" id="PF08242"/>
    </source>
</evidence>
<dbReference type="Gene3D" id="3.40.50.150">
    <property type="entry name" value="Vaccinia Virus protein VP39"/>
    <property type="match status" value="1"/>
</dbReference>
<accession>A0ABP9J8B0</accession>
<dbReference type="CDD" id="cd02440">
    <property type="entry name" value="AdoMet_MTases"/>
    <property type="match status" value="1"/>
</dbReference>
<evidence type="ECO:0000313" key="4">
    <source>
        <dbReference type="Proteomes" id="UP001500427"/>
    </source>
</evidence>